<dbReference type="EMBL" id="CP133617">
    <property type="protein sequence ID" value="WMV33545.1"/>
    <property type="molecule type" value="Genomic_DNA"/>
</dbReference>
<accession>A0AAF0R367</accession>
<dbReference type="Proteomes" id="UP001234989">
    <property type="component" value="Chromosome 6"/>
</dbReference>
<keyword evidence="2" id="KW-1185">Reference proteome</keyword>
<protein>
    <submittedName>
        <fullName evidence="1">Uncharacterized protein</fullName>
    </submittedName>
</protein>
<evidence type="ECO:0000313" key="2">
    <source>
        <dbReference type="Proteomes" id="UP001234989"/>
    </source>
</evidence>
<proteinExistence type="predicted"/>
<reference evidence="1" key="1">
    <citation type="submission" date="2023-08" db="EMBL/GenBank/DDBJ databases">
        <title>A de novo genome assembly of Solanum verrucosum Schlechtendal, a Mexican diploid species geographically isolated from the other diploid A-genome species in potato relatives.</title>
        <authorList>
            <person name="Hosaka K."/>
        </authorList>
    </citation>
    <scope>NUCLEOTIDE SEQUENCE</scope>
    <source>
        <tissue evidence="1">Young leaves</tissue>
    </source>
</reference>
<evidence type="ECO:0000313" key="1">
    <source>
        <dbReference type="EMBL" id="WMV33545.1"/>
    </source>
</evidence>
<organism evidence="1 2">
    <name type="scientific">Solanum verrucosum</name>
    <dbReference type="NCBI Taxonomy" id="315347"/>
    <lineage>
        <taxon>Eukaryota</taxon>
        <taxon>Viridiplantae</taxon>
        <taxon>Streptophyta</taxon>
        <taxon>Embryophyta</taxon>
        <taxon>Tracheophyta</taxon>
        <taxon>Spermatophyta</taxon>
        <taxon>Magnoliopsida</taxon>
        <taxon>eudicotyledons</taxon>
        <taxon>Gunneridae</taxon>
        <taxon>Pentapetalae</taxon>
        <taxon>asterids</taxon>
        <taxon>lamiids</taxon>
        <taxon>Solanales</taxon>
        <taxon>Solanaceae</taxon>
        <taxon>Solanoideae</taxon>
        <taxon>Solaneae</taxon>
        <taxon>Solanum</taxon>
    </lineage>
</organism>
<gene>
    <name evidence="1" type="ORF">MTR67_026930</name>
</gene>
<sequence>MVSKGCIYLLVWVRDTDSETPTLETVPIVNEFLEVFLDDLPRIPPKEEIYFDIWVRDTDSETPTLETVPIVNEFLEVFLDDLPRIPPKEEIYFDIDVL</sequence>
<dbReference type="AlphaFoldDB" id="A0AAF0R367"/>
<name>A0AAF0R367_SOLVR</name>